<protein>
    <submittedName>
        <fullName evidence="4">Pogo transposable element with KRAB</fullName>
    </submittedName>
</protein>
<dbReference type="GO" id="GO:0003676">
    <property type="term" value="F:nucleic acid binding"/>
    <property type="evidence" value="ECO:0007669"/>
    <property type="project" value="InterPro"/>
</dbReference>
<dbReference type="AlphaFoldDB" id="A0A087TZ90"/>
<evidence type="ECO:0000259" key="3">
    <source>
        <dbReference type="Pfam" id="PF03184"/>
    </source>
</evidence>
<organism evidence="4 5">
    <name type="scientific">Stegodyphus mimosarum</name>
    <name type="common">African social velvet spider</name>
    <dbReference type="NCBI Taxonomy" id="407821"/>
    <lineage>
        <taxon>Eukaryota</taxon>
        <taxon>Metazoa</taxon>
        <taxon>Ecdysozoa</taxon>
        <taxon>Arthropoda</taxon>
        <taxon>Chelicerata</taxon>
        <taxon>Arachnida</taxon>
        <taxon>Araneae</taxon>
        <taxon>Araneomorphae</taxon>
        <taxon>Entelegynae</taxon>
        <taxon>Eresoidea</taxon>
        <taxon>Eresidae</taxon>
        <taxon>Stegodyphus</taxon>
    </lineage>
</organism>
<sequence>MDANGTVDWLKNVWDKRPEAAFKKPSLLVYDSFRGHFSEEVTKHLKTTVAVIPGGSTSIIPPLDVCFNKPFKVNVRKYWAEWISSGRPTFTKGGNIKKQDITLIAQWVKDAWNEIPSEMIIKSFKKCCISNELDGTEDDAVFESENDDEGSSSDYNNTEYETENMYDDESMTTEEFYEIFGESDHESDVEGFWFCLFTKVFFIVYLLFFSSDDFE</sequence>
<evidence type="ECO:0000256" key="2">
    <source>
        <dbReference type="SAM" id="Phobius"/>
    </source>
</evidence>
<evidence type="ECO:0000313" key="5">
    <source>
        <dbReference type="Proteomes" id="UP000054359"/>
    </source>
</evidence>
<feature type="transmembrane region" description="Helical" evidence="2">
    <location>
        <begin position="191"/>
        <end position="209"/>
    </location>
</feature>
<evidence type="ECO:0000313" key="4">
    <source>
        <dbReference type="EMBL" id="KFM70429.1"/>
    </source>
</evidence>
<keyword evidence="2" id="KW-0472">Membrane</keyword>
<evidence type="ECO:0000256" key="1">
    <source>
        <dbReference type="SAM" id="MobiDB-lite"/>
    </source>
</evidence>
<feature type="non-terminal residue" evidence="4">
    <location>
        <position position="215"/>
    </location>
</feature>
<dbReference type="STRING" id="407821.A0A087TZ90"/>
<dbReference type="Proteomes" id="UP000054359">
    <property type="component" value="Unassembled WGS sequence"/>
</dbReference>
<dbReference type="Pfam" id="PF03184">
    <property type="entry name" value="DDE_1"/>
    <property type="match status" value="1"/>
</dbReference>
<proteinExistence type="predicted"/>
<feature type="domain" description="DDE-1" evidence="3">
    <location>
        <begin position="6"/>
        <end position="124"/>
    </location>
</feature>
<gene>
    <name evidence="4" type="ORF">X975_12218</name>
</gene>
<dbReference type="InterPro" id="IPR004875">
    <property type="entry name" value="DDE_SF_endonuclease_dom"/>
</dbReference>
<dbReference type="OMA" id="CCISNEL"/>
<feature type="region of interest" description="Disordered" evidence="1">
    <location>
        <begin position="141"/>
        <end position="164"/>
    </location>
</feature>
<keyword evidence="2" id="KW-0812">Transmembrane</keyword>
<reference evidence="4 5" key="1">
    <citation type="submission" date="2013-11" db="EMBL/GenBank/DDBJ databases">
        <title>Genome sequencing of Stegodyphus mimosarum.</title>
        <authorList>
            <person name="Bechsgaard J."/>
        </authorList>
    </citation>
    <scope>NUCLEOTIDE SEQUENCE [LARGE SCALE GENOMIC DNA]</scope>
</reference>
<keyword evidence="2" id="KW-1133">Transmembrane helix</keyword>
<dbReference type="EMBL" id="KK117419">
    <property type="protein sequence ID" value="KFM70429.1"/>
    <property type="molecule type" value="Genomic_DNA"/>
</dbReference>
<name>A0A087TZ90_STEMI</name>
<keyword evidence="5" id="KW-1185">Reference proteome</keyword>
<feature type="compositionally biased region" description="Acidic residues" evidence="1">
    <location>
        <begin position="141"/>
        <end position="151"/>
    </location>
</feature>
<accession>A0A087TZ90</accession>
<dbReference type="OrthoDB" id="6486159at2759"/>